<accession>A0AAV6RD54</accession>
<protein>
    <recommendedName>
        <fullName evidence="9">Vesicle transport protein</fullName>
    </recommendedName>
</protein>
<organism evidence="10 11">
    <name type="scientific">Solea senegalensis</name>
    <name type="common">Senegalese sole</name>
    <dbReference type="NCBI Taxonomy" id="28829"/>
    <lineage>
        <taxon>Eukaryota</taxon>
        <taxon>Metazoa</taxon>
        <taxon>Chordata</taxon>
        <taxon>Craniata</taxon>
        <taxon>Vertebrata</taxon>
        <taxon>Euteleostomi</taxon>
        <taxon>Actinopterygii</taxon>
        <taxon>Neopterygii</taxon>
        <taxon>Teleostei</taxon>
        <taxon>Neoteleostei</taxon>
        <taxon>Acanthomorphata</taxon>
        <taxon>Carangaria</taxon>
        <taxon>Pleuronectiformes</taxon>
        <taxon>Pleuronectoidei</taxon>
        <taxon>Soleidae</taxon>
        <taxon>Solea</taxon>
    </lineage>
</organism>
<name>A0AAV6RD54_SOLSE</name>
<dbReference type="GO" id="GO:0016020">
    <property type="term" value="C:membrane"/>
    <property type="evidence" value="ECO:0007669"/>
    <property type="project" value="UniProtKB-SubCell"/>
</dbReference>
<dbReference type="PANTHER" id="PTHR23137:SF1">
    <property type="entry name" value="VESICLE TRANSPORT PROTEIN SFT2B"/>
    <property type="match status" value="1"/>
</dbReference>
<dbReference type="PANTHER" id="PTHR23137">
    <property type="entry name" value="VESICLE TRANSPORT PROTEIN-RELATED"/>
    <property type="match status" value="1"/>
</dbReference>
<feature type="transmembrane region" description="Helical" evidence="9">
    <location>
        <begin position="103"/>
        <end position="123"/>
    </location>
</feature>
<keyword evidence="11" id="KW-1185">Reference proteome</keyword>
<keyword evidence="7 9" id="KW-0472">Membrane</keyword>
<dbReference type="InterPro" id="IPR007305">
    <property type="entry name" value="Vesicle_transpt_Got1/SFT2"/>
</dbReference>
<keyword evidence="6 9" id="KW-1133">Transmembrane helix</keyword>
<evidence type="ECO:0000256" key="8">
    <source>
        <dbReference type="ARBA" id="ARBA00025800"/>
    </source>
</evidence>
<gene>
    <name evidence="10" type="ORF">JOB18_039097</name>
</gene>
<comment type="function">
    <text evidence="1 9">May be involved in fusion of retrograde transport vesicles derived from an endocytic compartment with the Golgi complex.</text>
</comment>
<comment type="caution">
    <text evidence="10">The sequence shown here is derived from an EMBL/GenBank/DDBJ whole genome shotgun (WGS) entry which is preliminary data.</text>
</comment>
<evidence type="ECO:0000256" key="1">
    <source>
        <dbReference type="ARBA" id="ARBA00003566"/>
    </source>
</evidence>
<keyword evidence="4 9" id="KW-0812">Transmembrane</keyword>
<evidence type="ECO:0000256" key="7">
    <source>
        <dbReference type="ARBA" id="ARBA00023136"/>
    </source>
</evidence>
<dbReference type="InterPro" id="IPR011691">
    <property type="entry name" value="Vesicle_transpt_SFT2"/>
</dbReference>
<comment type="similarity">
    <text evidence="8 9">Belongs to the SFT2 family.</text>
</comment>
<dbReference type="Pfam" id="PF04178">
    <property type="entry name" value="Got1"/>
    <property type="match status" value="1"/>
</dbReference>
<sequence length="164" mass="18310">MDKLRKVLKGEDEDENTDGAGVLERVNEASTLGWGTRVRGFLVCLVLGAFFCVLATFMLWIPGFGLAVFVVFYTIGNICALTSSMFLVGPCRQLRSMCAKERALATVLMVVCLVLTMCSAYWWTNFTLALIFCILQILAFIWYGLSYVPYARETFVKVCSVCCC</sequence>
<keyword evidence="3 9" id="KW-0813">Transport</keyword>
<evidence type="ECO:0000256" key="2">
    <source>
        <dbReference type="ARBA" id="ARBA00004141"/>
    </source>
</evidence>
<comment type="subcellular location">
    <subcellularLocation>
        <location evidence="2 9">Membrane</location>
        <topology evidence="2 9">Multi-pass membrane protein</topology>
    </subcellularLocation>
</comment>
<dbReference type="GO" id="GO:0015031">
    <property type="term" value="P:protein transport"/>
    <property type="evidence" value="ECO:0007669"/>
    <property type="project" value="UniProtKB-KW"/>
</dbReference>
<keyword evidence="5 9" id="KW-0653">Protein transport</keyword>
<dbReference type="AlphaFoldDB" id="A0AAV6RD54"/>
<dbReference type="EMBL" id="JAGKHQ010000012">
    <property type="protein sequence ID" value="KAG7503467.1"/>
    <property type="molecule type" value="Genomic_DNA"/>
</dbReference>
<dbReference type="GO" id="GO:0012505">
    <property type="term" value="C:endomembrane system"/>
    <property type="evidence" value="ECO:0007669"/>
    <property type="project" value="UniProtKB-ARBA"/>
</dbReference>
<evidence type="ECO:0000256" key="3">
    <source>
        <dbReference type="ARBA" id="ARBA00022448"/>
    </source>
</evidence>
<dbReference type="GO" id="GO:0016192">
    <property type="term" value="P:vesicle-mediated transport"/>
    <property type="evidence" value="ECO:0007669"/>
    <property type="project" value="InterPro"/>
</dbReference>
<evidence type="ECO:0000256" key="9">
    <source>
        <dbReference type="RuleBase" id="RU363111"/>
    </source>
</evidence>
<evidence type="ECO:0000256" key="5">
    <source>
        <dbReference type="ARBA" id="ARBA00022927"/>
    </source>
</evidence>
<reference evidence="10 11" key="1">
    <citation type="journal article" date="2021" name="Sci. Rep.">
        <title>Chromosome anchoring in Senegalese sole (Solea senegalensis) reveals sex-associated markers and genome rearrangements in flatfish.</title>
        <authorList>
            <person name="Guerrero-Cozar I."/>
            <person name="Gomez-Garrido J."/>
            <person name="Berbel C."/>
            <person name="Martinez-Blanch J.F."/>
            <person name="Alioto T."/>
            <person name="Claros M.G."/>
            <person name="Gagnaire P.A."/>
            <person name="Manchado M."/>
        </authorList>
    </citation>
    <scope>NUCLEOTIDE SEQUENCE [LARGE SCALE GENOMIC DNA]</scope>
    <source>
        <strain evidence="10">Sse05_10M</strain>
    </source>
</reference>
<dbReference type="Proteomes" id="UP000693946">
    <property type="component" value="Linkage Group LG2"/>
</dbReference>
<evidence type="ECO:0000313" key="10">
    <source>
        <dbReference type="EMBL" id="KAG7503467.1"/>
    </source>
</evidence>
<evidence type="ECO:0000256" key="6">
    <source>
        <dbReference type="ARBA" id="ARBA00022989"/>
    </source>
</evidence>
<evidence type="ECO:0000313" key="11">
    <source>
        <dbReference type="Proteomes" id="UP000693946"/>
    </source>
</evidence>
<dbReference type="GO" id="GO:0005737">
    <property type="term" value="C:cytoplasm"/>
    <property type="evidence" value="ECO:0007669"/>
    <property type="project" value="UniProtKB-ARBA"/>
</dbReference>
<feature type="transmembrane region" description="Helical" evidence="9">
    <location>
        <begin position="67"/>
        <end position="91"/>
    </location>
</feature>
<feature type="transmembrane region" description="Helical" evidence="9">
    <location>
        <begin position="40"/>
        <end position="61"/>
    </location>
</feature>
<evidence type="ECO:0000256" key="4">
    <source>
        <dbReference type="ARBA" id="ARBA00022692"/>
    </source>
</evidence>
<proteinExistence type="inferred from homology"/>
<feature type="transmembrane region" description="Helical" evidence="9">
    <location>
        <begin position="129"/>
        <end position="148"/>
    </location>
</feature>